<dbReference type="EMBL" id="AAMD01000007">
    <property type="protein sequence ID" value="EAU69268.1"/>
    <property type="molecule type" value="Genomic_DNA"/>
</dbReference>
<feature type="region of interest" description="Disordered" evidence="2">
    <location>
        <begin position="1"/>
        <end position="62"/>
    </location>
</feature>
<feature type="region of interest" description="Disordered" evidence="2">
    <location>
        <begin position="93"/>
        <end position="134"/>
    </location>
</feature>
<dbReference type="PATRIC" id="fig|378806.16.peg.8655"/>
<protein>
    <recommendedName>
        <fullName evidence="5">TIGR04551 family protein</fullName>
    </recommendedName>
</protein>
<feature type="compositionally biased region" description="Low complexity" evidence="2">
    <location>
        <begin position="122"/>
        <end position="134"/>
    </location>
</feature>
<feature type="compositionally biased region" description="Low complexity" evidence="2">
    <location>
        <begin position="93"/>
        <end position="115"/>
    </location>
</feature>
<reference evidence="3 4" key="1">
    <citation type="submission" date="2006-04" db="EMBL/GenBank/DDBJ databases">
        <authorList>
            <person name="Nierman W.C."/>
        </authorList>
    </citation>
    <scope>NUCLEOTIDE SEQUENCE [LARGE SCALE GENOMIC DNA]</scope>
    <source>
        <strain evidence="3 4">DW4/3-1</strain>
    </source>
</reference>
<feature type="coiled-coil region" evidence="1">
    <location>
        <begin position="134"/>
        <end position="161"/>
    </location>
</feature>
<dbReference type="InterPro" id="IPR030884">
    <property type="entry name" value="CHP04551"/>
</dbReference>
<sequence length="690" mass="74827">MPVPGGVLHPGGPHHARLSGVPAVEGATPGAEAGAGALTAGKGRVVGVDTPPPRGLTRPPSRIDCPESTWRYVPMSHVLLAALLVASATATAQTSPPAPVPESATPAATPSAAPASAPPAPAAEGVSSASPLSAEAEAELARRLEAAKAEMREEIRAQIATQSLATASESNWQSEFTEERRKLEIFTLDGYLRLRPNLFYKFDLGQAPGRRLFPFTSPRSPSENTQAGTNMRLRLEPTFNVSEEVRIKLQVDALDNILLGSTPDSSFTGSDRDIYTIFSESQTPPASAINAFKDSISVKRAYGEVSTPVGMLRFGRMGSHWGLGMLRNDGNCVDCDFGDNVDRIQFVTEPFAGFYVTPMVDFNSEGVSSEVRNAEREPVDLTNADDSHSYVLAIARRDTDQQVRAKLDNNQGVLNYGLHFTYRTQRWEATGYEGGNFQGNTPTTAGFVPRDAKLYVPDLWLRYEERLWRLEVELAVMYGSIGNRALTLEGSVDPAQNQDLRILQFGGVAQGEYRLLNAKLKLGLELGVASGDRAAGFGNSPRRRVANENNEQLDGPQFNCAVGGCSDDAIRNFRFNRAYRVDLILWRELIGGLTDAVYLKPSLKYSIADGFDVYGSVIYSQAIYAESTPSRTSKSLGVEVDIGARYETEDGFIAGIDWGILFPMSGLQDQGIPLDFETAQAVRGTLGIRF</sequence>
<evidence type="ECO:0000256" key="2">
    <source>
        <dbReference type="SAM" id="MobiDB-lite"/>
    </source>
</evidence>
<name>Q09C52_STIAD</name>
<proteinExistence type="predicted"/>
<evidence type="ECO:0000256" key="1">
    <source>
        <dbReference type="SAM" id="Coils"/>
    </source>
</evidence>
<feature type="compositionally biased region" description="Low complexity" evidence="2">
    <location>
        <begin position="1"/>
        <end position="11"/>
    </location>
</feature>
<evidence type="ECO:0000313" key="4">
    <source>
        <dbReference type="Proteomes" id="UP000032702"/>
    </source>
</evidence>
<keyword evidence="1" id="KW-0175">Coiled coil</keyword>
<dbReference type="Proteomes" id="UP000032702">
    <property type="component" value="Unassembled WGS sequence"/>
</dbReference>
<accession>Q09C52</accession>
<gene>
    <name evidence="3" type="ORF">STIAU_7982</name>
</gene>
<feature type="compositionally biased region" description="Low complexity" evidence="2">
    <location>
        <begin position="22"/>
        <end position="43"/>
    </location>
</feature>
<organism evidence="3 4">
    <name type="scientific">Stigmatella aurantiaca (strain DW4/3-1)</name>
    <dbReference type="NCBI Taxonomy" id="378806"/>
    <lineage>
        <taxon>Bacteria</taxon>
        <taxon>Pseudomonadati</taxon>
        <taxon>Myxococcota</taxon>
        <taxon>Myxococcia</taxon>
        <taxon>Myxococcales</taxon>
        <taxon>Cystobacterineae</taxon>
        <taxon>Archangiaceae</taxon>
        <taxon>Stigmatella</taxon>
    </lineage>
</organism>
<evidence type="ECO:0008006" key="5">
    <source>
        <dbReference type="Google" id="ProtNLM"/>
    </source>
</evidence>
<dbReference type="NCBIfam" id="TIGR04551">
    <property type="entry name" value="TIGR04551 family protein"/>
    <property type="match status" value="1"/>
</dbReference>
<evidence type="ECO:0000313" key="3">
    <source>
        <dbReference type="EMBL" id="EAU69268.1"/>
    </source>
</evidence>
<comment type="caution">
    <text evidence="3">The sequence shown here is derived from an EMBL/GenBank/DDBJ whole genome shotgun (WGS) entry which is preliminary data.</text>
</comment>
<dbReference type="AlphaFoldDB" id="Q09C52"/>